<evidence type="ECO:0000313" key="5">
    <source>
        <dbReference type="Proteomes" id="UP000616724"/>
    </source>
</evidence>
<feature type="region of interest" description="Disordered" evidence="2">
    <location>
        <begin position="1"/>
        <end position="34"/>
    </location>
</feature>
<proteinExistence type="predicted"/>
<evidence type="ECO:0000313" key="4">
    <source>
        <dbReference type="EMBL" id="GIH74748.1"/>
    </source>
</evidence>
<dbReference type="InterPro" id="IPR029044">
    <property type="entry name" value="Nucleotide-diphossugar_trans"/>
</dbReference>
<dbReference type="Proteomes" id="UP000616724">
    <property type="component" value="Unassembled WGS sequence"/>
</dbReference>
<protein>
    <recommendedName>
        <fullName evidence="3">Glycosyltransferase 2-like domain-containing protein</fullName>
    </recommendedName>
</protein>
<dbReference type="CDD" id="cd14686">
    <property type="entry name" value="bZIP"/>
    <property type="match status" value="1"/>
</dbReference>
<dbReference type="PANTHER" id="PTHR43685:SF3">
    <property type="entry name" value="SLR2126 PROTEIN"/>
    <property type="match status" value="1"/>
</dbReference>
<reference evidence="4 5" key="1">
    <citation type="submission" date="2021-01" db="EMBL/GenBank/DDBJ databases">
        <title>Whole genome shotgun sequence of Planobispora longispora NBRC 13918.</title>
        <authorList>
            <person name="Komaki H."/>
            <person name="Tamura T."/>
        </authorList>
    </citation>
    <scope>NUCLEOTIDE SEQUENCE [LARGE SCALE GENOMIC DNA]</scope>
    <source>
        <strain evidence="4 5">NBRC 13918</strain>
    </source>
</reference>
<keyword evidence="5" id="KW-1185">Reference proteome</keyword>
<dbReference type="RefSeq" id="WP_203889465.1">
    <property type="nucleotide sequence ID" value="NZ_BOOH01000011.1"/>
</dbReference>
<dbReference type="InterPro" id="IPR001173">
    <property type="entry name" value="Glyco_trans_2-like"/>
</dbReference>
<comment type="caution">
    <text evidence="4">The sequence shown here is derived from an EMBL/GenBank/DDBJ whole genome shotgun (WGS) entry which is preliminary data.</text>
</comment>
<evidence type="ECO:0000256" key="1">
    <source>
        <dbReference type="SAM" id="Coils"/>
    </source>
</evidence>
<keyword evidence="1" id="KW-0175">Coiled coil</keyword>
<sequence length="570" mass="61090">MALPQPAHPSPPGAGSPLPSAGPGARPSPEARIRHNDYGTLRPAALGDWRPRLTVSVVIPAHNCQDALERTLAGLAAQSYPAHLTEVVVADDGSSPALHVPGLAPANTRIVRVPDGRWGRGWARQTGASAARGDIVHWVDSDMILDREHIEAHMRWHHLASYAVVLGDILFTPDGTAPTPQEVFAATGAGAAAELFAETAPHAYRVDVLAETRQLRDAGANAYRLHSGATTSVSAALLRAAGGLNTALTMGEDTDLGYRLAQAGAVFVPDAEARSWHLGSSTVMRREKEVHRHNWSLLSDLIPNLRWLRAHPRRTWLVPYAEVVVDACDASYEDVRASVDAALGGTLADVAVTLLGPWHDLTEERHPSLDDPMIDLRLVHNLYAHEPRVSFAAEVSPTSAPAPFRLTCPAGWVLGAGSLAELVRLAERDGHGLLYVALGENADGVETMRLERAAAFARASLVTGEPAPGAGHGGPVDAAVHELFGSFWVSAEEFGVTTAAEAEPLAGDPAKWRASAAKWRREAESRQREVESLRAEAERLRAEIDRLEGERPRGHLRGLIATARRQGKTG</sequence>
<name>A0A8J3W3W2_9ACTN</name>
<dbReference type="CDD" id="cd00761">
    <property type="entry name" value="Glyco_tranf_GTA_type"/>
    <property type="match status" value="1"/>
</dbReference>
<dbReference type="SUPFAM" id="SSF53448">
    <property type="entry name" value="Nucleotide-diphospho-sugar transferases"/>
    <property type="match status" value="1"/>
</dbReference>
<evidence type="ECO:0000256" key="2">
    <source>
        <dbReference type="SAM" id="MobiDB-lite"/>
    </source>
</evidence>
<organism evidence="4 5">
    <name type="scientific">Planobispora longispora</name>
    <dbReference type="NCBI Taxonomy" id="28887"/>
    <lineage>
        <taxon>Bacteria</taxon>
        <taxon>Bacillati</taxon>
        <taxon>Actinomycetota</taxon>
        <taxon>Actinomycetes</taxon>
        <taxon>Streptosporangiales</taxon>
        <taxon>Streptosporangiaceae</taxon>
        <taxon>Planobispora</taxon>
    </lineage>
</organism>
<feature type="domain" description="Glycosyltransferase 2-like" evidence="3">
    <location>
        <begin position="56"/>
        <end position="180"/>
    </location>
</feature>
<dbReference type="Gene3D" id="3.90.550.10">
    <property type="entry name" value="Spore Coat Polysaccharide Biosynthesis Protein SpsA, Chain A"/>
    <property type="match status" value="1"/>
</dbReference>
<dbReference type="EMBL" id="BOOH01000011">
    <property type="protein sequence ID" value="GIH74748.1"/>
    <property type="molecule type" value="Genomic_DNA"/>
</dbReference>
<dbReference type="InterPro" id="IPR050834">
    <property type="entry name" value="Glycosyltransf_2"/>
</dbReference>
<dbReference type="SUPFAM" id="SSF75704">
    <property type="entry name" value="Mitotic arrest deficient-like 1, Mad1"/>
    <property type="match status" value="1"/>
</dbReference>
<accession>A0A8J3W3W2</accession>
<feature type="coiled-coil region" evidence="1">
    <location>
        <begin position="516"/>
        <end position="550"/>
    </location>
</feature>
<feature type="compositionally biased region" description="Pro residues" evidence="2">
    <location>
        <begin position="1"/>
        <end position="14"/>
    </location>
</feature>
<evidence type="ECO:0000259" key="3">
    <source>
        <dbReference type="Pfam" id="PF00535"/>
    </source>
</evidence>
<dbReference type="Pfam" id="PF00535">
    <property type="entry name" value="Glycos_transf_2"/>
    <property type="match status" value="1"/>
</dbReference>
<dbReference type="PANTHER" id="PTHR43685">
    <property type="entry name" value="GLYCOSYLTRANSFERASE"/>
    <property type="match status" value="1"/>
</dbReference>
<dbReference type="AlphaFoldDB" id="A0A8J3W3W2"/>
<feature type="compositionally biased region" description="Low complexity" evidence="2">
    <location>
        <begin position="15"/>
        <end position="28"/>
    </location>
</feature>
<gene>
    <name evidence="4" type="ORF">Plo01_11770</name>
</gene>